<accession>A0A2Z6Q3W5</accession>
<keyword evidence="3" id="KW-1185">Reference proteome</keyword>
<feature type="compositionally biased region" description="Basic and acidic residues" evidence="1">
    <location>
        <begin position="53"/>
        <end position="63"/>
    </location>
</feature>
<organism evidence="2 3">
    <name type="scientific">Rhizophagus clarus</name>
    <dbReference type="NCBI Taxonomy" id="94130"/>
    <lineage>
        <taxon>Eukaryota</taxon>
        <taxon>Fungi</taxon>
        <taxon>Fungi incertae sedis</taxon>
        <taxon>Mucoromycota</taxon>
        <taxon>Glomeromycotina</taxon>
        <taxon>Glomeromycetes</taxon>
        <taxon>Glomerales</taxon>
        <taxon>Glomeraceae</taxon>
        <taxon>Rhizophagus</taxon>
    </lineage>
</organism>
<dbReference type="EMBL" id="BEXD01000144">
    <property type="protein sequence ID" value="GBB84690.1"/>
    <property type="molecule type" value="Genomic_DNA"/>
</dbReference>
<feature type="region of interest" description="Disordered" evidence="1">
    <location>
        <begin position="19"/>
        <end position="66"/>
    </location>
</feature>
<sequence length="111" mass="12993">MVYQNDLYVAELLCNLLMPDDNNDKQDDNNIEETQVEKNVRSRGRSKARSRGISRDVGKRDEQNVELSPPPFFNIFQHSKPLHKFTTILSNEYQLPPSSYSIFCLFFHLNK</sequence>
<proteinExistence type="predicted"/>
<gene>
    <name evidence="2" type="ORF">RclHR1_11270005</name>
</gene>
<name>A0A2Z6Q3W5_9GLOM</name>
<evidence type="ECO:0000313" key="2">
    <source>
        <dbReference type="EMBL" id="GBB84690.1"/>
    </source>
</evidence>
<comment type="caution">
    <text evidence="2">The sequence shown here is derived from an EMBL/GenBank/DDBJ whole genome shotgun (WGS) entry which is preliminary data.</text>
</comment>
<evidence type="ECO:0000313" key="3">
    <source>
        <dbReference type="Proteomes" id="UP000247702"/>
    </source>
</evidence>
<protein>
    <submittedName>
        <fullName evidence="2">Uncharacterized protein</fullName>
    </submittedName>
</protein>
<reference evidence="2 3" key="1">
    <citation type="submission" date="2017-11" db="EMBL/GenBank/DDBJ databases">
        <title>The genome of Rhizophagus clarus HR1 reveals common genetic basis of auxotrophy among arbuscular mycorrhizal fungi.</title>
        <authorList>
            <person name="Kobayashi Y."/>
        </authorList>
    </citation>
    <scope>NUCLEOTIDE SEQUENCE [LARGE SCALE GENOMIC DNA]</scope>
    <source>
        <strain evidence="2 3">HR1</strain>
    </source>
</reference>
<feature type="compositionally biased region" description="Basic residues" evidence="1">
    <location>
        <begin position="41"/>
        <end position="52"/>
    </location>
</feature>
<evidence type="ECO:0000256" key="1">
    <source>
        <dbReference type="SAM" id="MobiDB-lite"/>
    </source>
</evidence>
<dbReference type="Proteomes" id="UP000247702">
    <property type="component" value="Unassembled WGS sequence"/>
</dbReference>
<dbReference type="AlphaFoldDB" id="A0A2Z6Q3W5"/>